<gene>
    <name evidence="4" type="ORF">SeMB42_g03114</name>
</gene>
<evidence type="ECO:0000256" key="2">
    <source>
        <dbReference type="SAM" id="MobiDB-lite"/>
    </source>
</evidence>
<evidence type="ECO:0000256" key="3">
    <source>
        <dbReference type="SAM" id="SignalP"/>
    </source>
</evidence>
<evidence type="ECO:0000313" key="5">
    <source>
        <dbReference type="Proteomes" id="UP000317494"/>
    </source>
</evidence>
<dbReference type="VEuPathDB" id="FungiDB:SeMB42_g03114"/>
<organism evidence="4 5">
    <name type="scientific">Synchytrium endobioticum</name>
    <dbReference type="NCBI Taxonomy" id="286115"/>
    <lineage>
        <taxon>Eukaryota</taxon>
        <taxon>Fungi</taxon>
        <taxon>Fungi incertae sedis</taxon>
        <taxon>Chytridiomycota</taxon>
        <taxon>Chytridiomycota incertae sedis</taxon>
        <taxon>Chytridiomycetes</taxon>
        <taxon>Synchytriales</taxon>
        <taxon>Synchytriaceae</taxon>
        <taxon>Synchytrium</taxon>
    </lineage>
</organism>
<reference evidence="4 5" key="1">
    <citation type="journal article" date="2019" name="Sci. Rep.">
        <title>Comparative genomics of chytrid fungi reveal insights into the obligate biotrophic and pathogenic lifestyle of Synchytrium endobioticum.</title>
        <authorList>
            <person name="van de Vossenberg B.T.L.H."/>
            <person name="Warris S."/>
            <person name="Nguyen H.D.T."/>
            <person name="van Gent-Pelzer M.P.E."/>
            <person name="Joly D.L."/>
            <person name="van de Geest H.C."/>
            <person name="Bonants P.J.M."/>
            <person name="Smith D.S."/>
            <person name="Levesque C.A."/>
            <person name="van der Lee T.A.J."/>
        </authorList>
    </citation>
    <scope>NUCLEOTIDE SEQUENCE [LARGE SCALE GENOMIC DNA]</scope>
    <source>
        <strain evidence="4 5">MB42</strain>
    </source>
</reference>
<dbReference type="Proteomes" id="UP000317494">
    <property type="component" value="Unassembled WGS sequence"/>
</dbReference>
<proteinExistence type="predicted"/>
<keyword evidence="5" id="KW-1185">Reference proteome</keyword>
<evidence type="ECO:0000256" key="1">
    <source>
        <dbReference type="SAM" id="Coils"/>
    </source>
</evidence>
<accession>A0A507DBG3</accession>
<feature type="chain" id="PRO_5021312684" evidence="3">
    <location>
        <begin position="28"/>
        <end position="317"/>
    </location>
</feature>
<feature type="coiled-coil region" evidence="1">
    <location>
        <begin position="59"/>
        <end position="86"/>
    </location>
</feature>
<evidence type="ECO:0000313" key="4">
    <source>
        <dbReference type="EMBL" id="TPX48168.1"/>
    </source>
</evidence>
<feature type="region of interest" description="Disordered" evidence="2">
    <location>
        <begin position="89"/>
        <end position="136"/>
    </location>
</feature>
<dbReference type="AlphaFoldDB" id="A0A507DBG3"/>
<name>A0A507DBG3_9FUNG</name>
<dbReference type="EMBL" id="QEAN01000105">
    <property type="protein sequence ID" value="TPX48168.1"/>
    <property type="molecule type" value="Genomic_DNA"/>
</dbReference>
<keyword evidence="1" id="KW-0175">Coiled coil</keyword>
<keyword evidence="3" id="KW-0732">Signal</keyword>
<comment type="caution">
    <text evidence="4">The sequence shown here is derived from an EMBL/GenBank/DDBJ whole genome shotgun (WGS) entry which is preliminary data.</text>
</comment>
<protein>
    <submittedName>
        <fullName evidence="4">Uncharacterized protein</fullName>
    </submittedName>
</protein>
<sequence length="317" mass="36193">MFANQLFVGLYIHHIILIGLFSLRGESGPRGHRARQHYDYVESVEAVPRAFPSQVHLVRRFIRSRKDQVQLEAKRAEQEGSALKAVQAHARNWTKRPTRNSHDNTGGPSRDMRSRGRTQAAMMDAKKWAPSDVPISAKKARDSKRSIFRGFSRRLENLSTIISNINTTMSIKYFWKMIVYRLSVSTNKDHEQGGTRLPAQSSTYNSSFACNVDTKVHSKGPVLFDIAIRRQATCFMERSMSTLFRPHLRTLSLHIKTSKADVKSLPLQIQAWLCLPHALDMWYPSSASRTHQLSTRLYMCISNKIRLVLMSPITIIG</sequence>
<feature type="signal peptide" evidence="3">
    <location>
        <begin position="1"/>
        <end position="27"/>
    </location>
</feature>